<name>A0A7I8WTW0_BURXY</name>
<dbReference type="Proteomes" id="UP000659654">
    <property type="component" value="Unassembled WGS sequence"/>
</dbReference>
<dbReference type="Proteomes" id="UP000582659">
    <property type="component" value="Unassembled WGS sequence"/>
</dbReference>
<feature type="region of interest" description="Disordered" evidence="1">
    <location>
        <begin position="1"/>
        <end position="28"/>
    </location>
</feature>
<sequence length="226" mass="24194">MHPQTTEVELTSSGAKSERADHSATTADEMDSTCFARSSAHLEAVKRSQHSSEVMNLKVPVIPFKAASQEKATGRDNTYKTALRKGSALNYEAERLGTLGSVVLRDRKDFVNNAGIMAVRDSVSGPTTVPSETDGSALSCSGDSGVMQMRAMCPDGSDAAFILFHRLLALFFAHRGPVVINAPLPRPESGGLKVPTTVLKSFRGSCPAANHLITHHPTESFNLSVR</sequence>
<evidence type="ECO:0000256" key="1">
    <source>
        <dbReference type="SAM" id="MobiDB-lite"/>
    </source>
</evidence>
<gene>
    <name evidence="2" type="ORF">BXYJ_LOCUS9260</name>
</gene>
<keyword evidence="3" id="KW-1185">Reference proteome</keyword>
<evidence type="ECO:0000313" key="2">
    <source>
        <dbReference type="EMBL" id="CAD5226715.1"/>
    </source>
</evidence>
<accession>A0A7I8WTW0</accession>
<comment type="caution">
    <text evidence="2">The sequence shown here is derived from an EMBL/GenBank/DDBJ whole genome shotgun (WGS) entry which is preliminary data.</text>
</comment>
<dbReference type="AlphaFoldDB" id="A0A7I8WTW0"/>
<dbReference type="EMBL" id="CAJFDI010000004">
    <property type="protein sequence ID" value="CAD5226715.1"/>
    <property type="molecule type" value="Genomic_DNA"/>
</dbReference>
<reference evidence="2" key="1">
    <citation type="submission" date="2020-09" db="EMBL/GenBank/DDBJ databases">
        <authorList>
            <person name="Kikuchi T."/>
        </authorList>
    </citation>
    <scope>NUCLEOTIDE SEQUENCE</scope>
    <source>
        <strain evidence="2">Ka4C1</strain>
    </source>
</reference>
<feature type="compositionally biased region" description="Polar residues" evidence="1">
    <location>
        <begin position="1"/>
        <end position="15"/>
    </location>
</feature>
<protein>
    <submittedName>
        <fullName evidence="2">(pine wood nematode) hypothetical protein</fullName>
    </submittedName>
</protein>
<dbReference type="EMBL" id="CAJFCV020000004">
    <property type="protein sequence ID" value="CAG9116116.1"/>
    <property type="molecule type" value="Genomic_DNA"/>
</dbReference>
<proteinExistence type="predicted"/>
<organism evidence="2 3">
    <name type="scientific">Bursaphelenchus xylophilus</name>
    <name type="common">Pinewood nematode worm</name>
    <name type="synonym">Aphelenchoides xylophilus</name>
    <dbReference type="NCBI Taxonomy" id="6326"/>
    <lineage>
        <taxon>Eukaryota</taxon>
        <taxon>Metazoa</taxon>
        <taxon>Ecdysozoa</taxon>
        <taxon>Nematoda</taxon>
        <taxon>Chromadorea</taxon>
        <taxon>Rhabditida</taxon>
        <taxon>Tylenchina</taxon>
        <taxon>Tylenchomorpha</taxon>
        <taxon>Aphelenchoidea</taxon>
        <taxon>Aphelenchoididae</taxon>
        <taxon>Bursaphelenchus</taxon>
    </lineage>
</organism>
<evidence type="ECO:0000313" key="3">
    <source>
        <dbReference type="Proteomes" id="UP000659654"/>
    </source>
</evidence>